<evidence type="ECO:0000313" key="9">
    <source>
        <dbReference type="EMBL" id="BAY59852.1"/>
    </source>
</evidence>
<dbReference type="Gene3D" id="3.40.50.300">
    <property type="entry name" value="P-loop containing nucleotide triphosphate hydrolases"/>
    <property type="match status" value="1"/>
</dbReference>
<evidence type="ECO:0000256" key="8">
    <source>
        <dbReference type="SAM" id="Phobius"/>
    </source>
</evidence>
<feature type="transmembrane region" description="Helical" evidence="8">
    <location>
        <begin position="41"/>
        <end position="59"/>
    </location>
</feature>
<evidence type="ECO:0000256" key="5">
    <source>
        <dbReference type="ARBA" id="ARBA00022989"/>
    </source>
</evidence>
<evidence type="ECO:0000256" key="1">
    <source>
        <dbReference type="ARBA" id="ARBA00004651"/>
    </source>
</evidence>
<dbReference type="EMBL" id="AP018205">
    <property type="protein sequence ID" value="BAY59852.1"/>
    <property type="molecule type" value="Genomic_DNA"/>
</dbReference>
<sequence length="604" mass="67462">MPTQPSPKTNDSTPSQATTAQPRSLTQDALNGLAPLLRWDSGGLLFGCLVLALLMAIGGRKKHLVFGRKAGVWEKLAATRRAEQQMWKRQHNRVTLYVGTPRNRGLAAQLTTLMGQLPTLYVPNANEGITVCGGPGKGKSYASIDPLIRSSLDQGFPTMIYDYKGEQLRRHVAYAVTKGYEVAVFAPGFDYSSVCNPLDFLEDEVDSTMAKQFAITMNRNSKAGEASGKQDEYFKQAGDLLVQAVLMLAKGTPYQDLTMVWAILSCPDLARRMLDAQTHGELDVWASISATALTSVAHAEQTGGGIISTAVATFAPLIDKKFLTCLCGKTTLPLDLVGKRLIVFQLDQRTRDVIAPIVATILNLLVVRNLSERRKEPLILAMDEFPTLYLQAIVQWANEYRENGLALILGYQNYAQLENKYGKEMTQSILAACATQFIFNPQHEESAQRYSKYFGEEEVIIRARSRNQGKSSGTSQSEQYHKRPLFEARFLLTLPRGKCVFVNPAYQGSGEAAIPFCLDVKIPKCDDAAQQWSEEKWDTKVRQRLVDRVTRTQTNWTPEAMKSQLRERFEFVDQILLPMLESDSSVDPIEKFESTTFEELANNW</sequence>
<dbReference type="Pfam" id="PF02534">
    <property type="entry name" value="T4SS-DNA_transf"/>
    <property type="match status" value="1"/>
</dbReference>
<geneLocation type="plasmid" evidence="9">
    <name>plasmid2</name>
</geneLocation>
<dbReference type="PANTHER" id="PTHR37937">
    <property type="entry name" value="CONJUGATIVE TRANSFER: DNA TRANSPORT"/>
    <property type="match status" value="1"/>
</dbReference>
<evidence type="ECO:0000256" key="2">
    <source>
        <dbReference type="ARBA" id="ARBA00008806"/>
    </source>
</evidence>
<dbReference type="GO" id="GO:0005886">
    <property type="term" value="C:plasma membrane"/>
    <property type="evidence" value="ECO:0007669"/>
    <property type="project" value="UniProtKB-SubCell"/>
</dbReference>
<evidence type="ECO:0000256" key="3">
    <source>
        <dbReference type="ARBA" id="ARBA00022475"/>
    </source>
</evidence>
<evidence type="ECO:0000256" key="7">
    <source>
        <dbReference type="SAM" id="MobiDB-lite"/>
    </source>
</evidence>
<feature type="region of interest" description="Disordered" evidence="7">
    <location>
        <begin position="1"/>
        <end position="23"/>
    </location>
</feature>
<dbReference type="CDD" id="cd01127">
    <property type="entry name" value="TrwB_TraG_TraD_VirD4"/>
    <property type="match status" value="1"/>
</dbReference>
<dbReference type="InterPro" id="IPR027417">
    <property type="entry name" value="P-loop_NTPase"/>
</dbReference>
<comment type="subcellular location">
    <subcellularLocation>
        <location evidence="1">Cell membrane</location>
        <topology evidence="1">Multi-pass membrane protein</topology>
    </subcellularLocation>
</comment>
<gene>
    <name evidence="9" type="ORF">NIES2135_67290</name>
</gene>
<reference evidence="9 10" key="1">
    <citation type="submission" date="2017-06" db="EMBL/GenBank/DDBJ databases">
        <title>Genome sequencing of cyanobaciteial culture collection at National Institute for Environmental Studies (NIES).</title>
        <authorList>
            <person name="Hirose Y."/>
            <person name="Shimura Y."/>
            <person name="Fujisawa T."/>
            <person name="Nakamura Y."/>
            <person name="Kawachi M."/>
        </authorList>
    </citation>
    <scope>NUCLEOTIDE SEQUENCE [LARGE SCALE GENOMIC DNA]</scope>
    <source>
        <strain evidence="9 10">NIES-2135</strain>
        <plasmid evidence="10">Plasmid Plasmid2 dna</plasmid>
    </source>
</reference>
<keyword evidence="4 8" id="KW-0812">Transmembrane</keyword>
<keyword evidence="10" id="KW-1185">Reference proteome</keyword>
<evidence type="ECO:0008006" key="11">
    <source>
        <dbReference type="Google" id="ProtNLM"/>
    </source>
</evidence>
<comment type="similarity">
    <text evidence="2">Belongs to the VirD4/TraG family.</text>
</comment>
<dbReference type="InterPro" id="IPR003688">
    <property type="entry name" value="TraG/VirD4"/>
</dbReference>
<accession>A0A1Z4JT06</accession>
<dbReference type="AlphaFoldDB" id="A0A1Z4JT06"/>
<keyword evidence="5 8" id="KW-1133">Transmembrane helix</keyword>
<protein>
    <recommendedName>
        <fullName evidence="11">Transfer complex protein TrsK-like protein</fullName>
    </recommendedName>
</protein>
<dbReference type="SUPFAM" id="SSF52540">
    <property type="entry name" value="P-loop containing nucleoside triphosphate hydrolases"/>
    <property type="match status" value="1"/>
</dbReference>
<evidence type="ECO:0000313" key="10">
    <source>
        <dbReference type="Proteomes" id="UP000217895"/>
    </source>
</evidence>
<keyword evidence="9" id="KW-0614">Plasmid</keyword>
<evidence type="ECO:0000256" key="4">
    <source>
        <dbReference type="ARBA" id="ARBA00022692"/>
    </source>
</evidence>
<keyword evidence="6 8" id="KW-0472">Membrane</keyword>
<evidence type="ECO:0000256" key="6">
    <source>
        <dbReference type="ARBA" id="ARBA00023136"/>
    </source>
</evidence>
<dbReference type="PANTHER" id="PTHR37937:SF1">
    <property type="entry name" value="CONJUGATIVE TRANSFER: DNA TRANSPORT"/>
    <property type="match status" value="1"/>
</dbReference>
<dbReference type="Proteomes" id="UP000217895">
    <property type="component" value="Plasmid Plasmid2 dna"/>
</dbReference>
<name>A0A1Z4JT06_LEPBY</name>
<proteinExistence type="inferred from homology"/>
<keyword evidence="3" id="KW-1003">Cell membrane</keyword>
<dbReference type="InterPro" id="IPR051539">
    <property type="entry name" value="T4SS-coupling_protein"/>
</dbReference>
<organism evidence="9 10">
    <name type="scientific">Leptolyngbya boryana NIES-2135</name>
    <dbReference type="NCBI Taxonomy" id="1973484"/>
    <lineage>
        <taxon>Bacteria</taxon>
        <taxon>Bacillati</taxon>
        <taxon>Cyanobacteriota</taxon>
        <taxon>Cyanophyceae</taxon>
        <taxon>Leptolyngbyales</taxon>
        <taxon>Leptolyngbyaceae</taxon>
        <taxon>Leptolyngbya group</taxon>
        <taxon>Leptolyngbya</taxon>
    </lineage>
</organism>